<dbReference type="Gene3D" id="3.40.50.2000">
    <property type="entry name" value="Glycogen Phosphorylase B"/>
    <property type="match status" value="2"/>
</dbReference>
<reference evidence="4 5" key="1">
    <citation type="journal article" date="2013" name="Stand. Genomic Sci.">
        <title>Genomic Encyclopedia of Type Strains, Phase I: The one thousand microbial genomes (KMG-I) project.</title>
        <authorList>
            <person name="Kyrpides N.C."/>
            <person name="Woyke T."/>
            <person name="Eisen J.A."/>
            <person name="Garrity G."/>
            <person name="Lilburn T.G."/>
            <person name="Beck B.J."/>
            <person name="Whitman W.B."/>
            <person name="Hugenholtz P."/>
            <person name="Klenk H.P."/>
        </authorList>
    </citation>
    <scope>NUCLEOTIDE SEQUENCE [LARGE SCALE GENOMIC DNA]</scope>
    <source>
        <strain evidence="4 5">DSM 13484</strain>
    </source>
</reference>
<dbReference type="OrthoDB" id="9801609at2"/>
<evidence type="ECO:0000313" key="4">
    <source>
        <dbReference type="EMBL" id="TWI91482.1"/>
    </source>
</evidence>
<evidence type="ECO:0000259" key="2">
    <source>
        <dbReference type="Pfam" id="PF00534"/>
    </source>
</evidence>
<dbReference type="Pfam" id="PF13439">
    <property type="entry name" value="Glyco_transf_4"/>
    <property type="match status" value="1"/>
</dbReference>
<feature type="domain" description="Glycosyl transferase family 1" evidence="2">
    <location>
        <begin position="176"/>
        <end position="289"/>
    </location>
</feature>
<name>A0A562TD99_CHIJA</name>
<dbReference type="InterPro" id="IPR001296">
    <property type="entry name" value="Glyco_trans_1"/>
</dbReference>
<comment type="caution">
    <text evidence="4">The sequence shown here is derived from an EMBL/GenBank/DDBJ whole genome shotgun (WGS) entry which is preliminary data.</text>
</comment>
<organism evidence="4 5">
    <name type="scientific">Chitinophaga japonensis</name>
    <name type="common">Flexibacter japonensis</name>
    <dbReference type="NCBI Taxonomy" id="104662"/>
    <lineage>
        <taxon>Bacteria</taxon>
        <taxon>Pseudomonadati</taxon>
        <taxon>Bacteroidota</taxon>
        <taxon>Chitinophagia</taxon>
        <taxon>Chitinophagales</taxon>
        <taxon>Chitinophagaceae</taxon>
        <taxon>Chitinophaga</taxon>
    </lineage>
</organism>
<dbReference type="AlphaFoldDB" id="A0A562TD99"/>
<dbReference type="Pfam" id="PF00534">
    <property type="entry name" value="Glycos_transf_1"/>
    <property type="match status" value="1"/>
</dbReference>
<proteinExistence type="predicted"/>
<sequence length="349" mass="40521">MKQLLIDCEKMKNANTGLFTYCNELGNALLQQVHPDEQLNFYLPPKLGKHFGNKVGYLWQRSMHKLYLPHRRTYDIWHTTYQLSGYRSLRKGTKRVLTIHDLNFMHEDKTPGKRKMYLAHAQRNVNRADYITFISKFVGDDVLHYLDVGNKPCKVVYNGATVKEFPGFDQPCYRPQRPFLFTIGVVMPKKNFHTIPCLLQHNDTELIIAGTANNEAYKQRIMEEAKRYGAADRVKLLGAISEADKYWYLKNCRAFVFPSIAEGFGIPPIEAMHFGKPVFLSDKTSLPEVGGCLAYYFRHFEPAHMQQVFEEGMAHYVQQQPAGAIITHARQFSWERMAADYLEIYRSLY</sequence>
<dbReference type="PANTHER" id="PTHR46401:SF2">
    <property type="entry name" value="GLYCOSYLTRANSFERASE WBBK-RELATED"/>
    <property type="match status" value="1"/>
</dbReference>
<dbReference type="RefSeq" id="WP_145710631.1">
    <property type="nucleotide sequence ID" value="NZ_BAAAFY010000001.1"/>
</dbReference>
<feature type="domain" description="Glycosyltransferase subfamily 4-like N-terminal" evidence="3">
    <location>
        <begin position="68"/>
        <end position="160"/>
    </location>
</feature>
<evidence type="ECO:0000259" key="3">
    <source>
        <dbReference type="Pfam" id="PF13439"/>
    </source>
</evidence>
<dbReference type="GO" id="GO:0009103">
    <property type="term" value="P:lipopolysaccharide biosynthetic process"/>
    <property type="evidence" value="ECO:0007669"/>
    <property type="project" value="TreeGrafter"/>
</dbReference>
<dbReference type="SUPFAM" id="SSF53756">
    <property type="entry name" value="UDP-Glycosyltransferase/glycogen phosphorylase"/>
    <property type="match status" value="1"/>
</dbReference>
<dbReference type="GO" id="GO:0016757">
    <property type="term" value="F:glycosyltransferase activity"/>
    <property type="evidence" value="ECO:0007669"/>
    <property type="project" value="InterPro"/>
</dbReference>
<keyword evidence="1 4" id="KW-0808">Transferase</keyword>
<evidence type="ECO:0000256" key="1">
    <source>
        <dbReference type="ARBA" id="ARBA00022679"/>
    </source>
</evidence>
<dbReference type="CDD" id="cd03809">
    <property type="entry name" value="GT4_MtfB-like"/>
    <property type="match status" value="1"/>
</dbReference>
<keyword evidence="5" id="KW-1185">Reference proteome</keyword>
<dbReference type="PANTHER" id="PTHR46401">
    <property type="entry name" value="GLYCOSYLTRANSFERASE WBBK-RELATED"/>
    <property type="match status" value="1"/>
</dbReference>
<accession>A0A562TD99</accession>
<evidence type="ECO:0000313" key="5">
    <source>
        <dbReference type="Proteomes" id="UP000316778"/>
    </source>
</evidence>
<gene>
    <name evidence="4" type="ORF">LX66_0851</name>
</gene>
<protein>
    <submittedName>
        <fullName evidence="4">Glycosyltransferase involved in cell wall biosynthesis</fullName>
    </submittedName>
</protein>
<dbReference type="InterPro" id="IPR028098">
    <property type="entry name" value="Glyco_trans_4-like_N"/>
</dbReference>
<dbReference type="Proteomes" id="UP000316778">
    <property type="component" value="Unassembled WGS sequence"/>
</dbReference>
<dbReference type="EMBL" id="VLLG01000002">
    <property type="protein sequence ID" value="TWI91482.1"/>
    <property type="molecule type" value="Genomic_DNA"/>
</dbReference>